<proteinExistence type="inferred from homology"/>
<evidence type="ECO:0000256" key="1">
    <source>
        <dbReference type="ARBA" id="ARBA00008984"/>
    </source>
</evidence>
<dbReference type="SUPFAM" id="SSF64307">
    <property type="entry name" value="SirA-like"/>
    <property type="match status" value="1"/>
</dbReference>
<dbReference type="Pfam" id="PF01206">
    <property type="entry name" value="TusA"/>
    <property type="match status" value="1"/>
</dbReference>
<reference evidence="3 4" key="1">
    <citation type="submission" date="2017-02" db="EMBL/GenBank/DDBJ databases">
        <authorList>
            <person name="Peterson S.W."/>
        </authorList>
    </citation>
    <scope>NUCLEOTIDE SEQUENCE [LARGE SCALE GENOMIC DNA]</scope>
    <source>
        <strain evidence="3 4">M1</strain>
    </source>
</reference>
<comment type="similarity">
    <text evidence="1">Belongs to the sulfur carrier protein TusA family.</text>
</comment>
<dbReference type="EMBL" id="FUZT01000017">
    <property type="protein sequence ID" value="SKC88291.1"/>
    <property type="molecule type" value="Genomic_DNA"/>
</dbReference>
<dbReference type="CDD" id="cd03421">
    <property type="entry name" value="SirA_like_N"/>
    <property type="match status" value="1"/>
</dbReference>
<gene>
    <name evidence="3" type="ORF">SAMN02194393_04852</name>
</gene>
<dbReference type="PANTHER" id="PTHR33279:SF6">
    <property type="entry name" value="SULFUR CARRIER PROTEIN YEDF-RELATED"/>
    <property type="match status" value="1"/>
</dbReference>
<dbReference type="AlphaFoldDB" id="A0A1T5MJ79"/>
<dbReference type="InterPro" id="IPR019870">
    <property type="entry name" value="Se_metab_YedF"/>
</dbReference>
<sequence length="196" mass="21776">MKHEVDARGMQCPKPVIETKKAIETIGQGTITTIVDNEIAKENVSKLAKSLNYDVDVKEINGDYYVNINKEVLENDFMPKSRASTKDLVIVIGKDSMGDGSEELGKVLIKGYFYTLTELKPYPKAILFINGGVRLTTEGSEVIDHIRTLESEGVEILSCGTCLDYFNLKNKLMVGGVSNMYTIVETMNEAKNTIRI</sequence>
<dbReference type="InterPro" id="IPR036868">
    <property type="entry name" value="TusA-like_sf"/>
</dbReference>
<accession>A0A1T5MJ79</accession>
<dbReference type="PROSITE" id="PS01148">
    <property type="entry name" value="UPF0033"/>
    <property type="match status" value="1"/>
</dbReference>
<dbReference type="NCBIfam" id="TIGR03527">
    <property type="entry name" value="selenium_YedF"/>
    <property type="match status" value="1"/>
</dbReference>
<dbReference type="Gene3D" id="3.30.110.40">
    <property type="entry name" value="TusA-like domain"/>
    <property type="match status" value="1"/>
</dbReference>
<dbReference type="PANTHER" id="PTHR33279">
    <property type="entry name" value="SULFUR CARRIER PROTEIN YEDF-RELATED"/>
    <property type="match status" value="1"/>
</dbReference>
<organism evidence="3 4">
    <name type="scientific">Maledivibacter halophilus</name>
    <dbReference type="NCBI Taxonomy" id="36842"/>
    <lineage>
        <taxon>Bacteria</taxon>
        <taxon>Bacillati</taxon>
        <taxon>Bacillota</taxon>
        <taxon>Clostridia</taxon>
        <taxon>Peptostreptococcales</taxon>
        <taxon>Caminicellaceae</taxon>
        <taxon>Maledivibacter</taxon>
    </lineage>
</organism>
<dbReference type="InterPro" id="IPR027396">
    <property type="entry name" value="DsrEFH-like"/>
</dbReference>
<dbReference type="Pfam" id="PF02635">
    <property type="entry name" value="DsrE"/>
    <property type="match status" value="1"/>
</dbReference>
<name>A0A1T5MJ79_9FIRM</name>
<dbReference type="RefSeq" id="WP_079495400.1">
    <property type="nucleotide sequence ID" value="NZ_FUZT01000017.1"/>
</dbReference>
<protein>
    <submittedName>
        <fullName evidence="3">Selenium metabolism protein YedF</fullName>
    </submittedName>
</protein>
<evidence type="ECO:0000259" key="2">
    <source>
        <dbReference type="PROSITE" id="PS01148"/>
    </source>
</evidence>
<dbReference type="OrthoDB" id="9801500at2"/>
<keyword evidence="4" id="KW-1185">Reference proteome</keyword>
<feature type="domain" description="UPF0033" evidence="2">
    <location>
        <begin position="5"/>
        <end position="29"/>
    </location>
</feature>
<dbReference type="STRING" id="36842.SAMN02194393_04852"/>
<dbReference type="InterPro" id="IPR001455">
    <property type="entry name" value="TusA-like"/>
</dbReference>
<dbReference type="InterPro" id="IPR003787">
    <property type="entry name" value="Sulphur_relay_DsrE/F-like"/>
</dbReference>
<evidence type="ECO:0000313" key="3">
    <source>
        <dbReference type="EMBL" id="SKC88291.1"/>
    </source>
</evidence>
<dbReference type="SUPFAM" id="SSF75169">
    <property type="entry name" value="DsrEFH-like"/>
    <property type="match status" value="1"/>
</dbReference>
<dbReference type="Proteomes" id="UP000190285">
    <property type="component" value="Unassembled WGS sequence"/>
</dbReference>
<evidence type="ECO:0000313" key="4">
    <source>
        <dbReference type="Proteomes" id="UP000190285"/>
    </source>
</evidence>